<organism evidence="1 2">
    <name type="scientific">Podospora appendiculata</name>
    <dbReference type="NCBI Taxonomy" id="314037"/>
    <lineage>
        <taxon>Eukaryota</taxon>
        <taxon>Fungi</taxon>
        <taxon>Dikarya</taxon>
        <taxon>Ascomycota</taxon>
        <taxon>Pezizomycotina</taxon>
        <taxon>Sordariomycetes</taxon>
        <taxon>Sordariomycetidae</taxon>
        <taxon>Sordariales</taxon>
        <taxon>Podosporaceae</taxon>
        <taxon>Podospora</taxon>
    </lineage>
</organism>
<gene>
    <name evidence="1" type="ORF">B0T22DRAFT_218843</name>
</gene>
<reference evidence="1" key="1">
    <citation type="journal article" date="2023" name="Mol. Phylogenet. Evol.">
        <title>Genome-scale phylogeny and comparative genomics of the fungal order Sordariales.</title>
        <authorList>
            <person name="Hensen N."/>
            <person name="Bonometti L."/>
            <person name="Westerberg I."/>
            <person name="Brannstrom I.O."/>
            <person name="Guillou S."/>
            <person name="Cros-Aarteil S."/>
            <person name="Calhoun S."/>
            <person name="Haridas S."/>
            <person name="Kuo A."/>
            <person name="Mondo S."/>
            <person name="Pangilinan J."/>
            <person name="Riley R."/>
            <person name="LaButti K."/>
            <person name="Andreopoulos B."/>
            <person name="Lipzen A."/>
            <person name="Chen C."/>
            <person name="Yan M."/>
            <person name="Daum C."/>
            <person name="Ng V."/>
            <person name="Clum A."/>
            <person name="Steindorff A."/>
            <person name="Ohm R.A."/>
            <person name="Martin F."/>
            <person name="Silar P."/>
            <person name="Natvig D.O."/>
            <person name="Lalanne C."/>
            <person name="Gautier V."/>
            <person name="Ament-Velasquez S.L."/>
            <person name="Kruys A."/>
            <person name="Hutchinson M.I."/>
            <person name="Powell A.J."/>
            <person name="Barry K."/>
            <person name="Miller A.N."/>
            <person name="Grigoriev I.V."/>
            <person name="Debuchy R."/>
            <person name="Gladieux P."/>
            <person name="Hiltunen Thoren M."/>
            <person name="Johannesson H."/>
        </authorList>
    </citation>
    <scope>NUCLEOTIDE SEQUENCE</scope>
    <source>
        <strain evidence="1">CBS 314.62</strain>
    </source>
</reference>
<dbReference type="AlphaFoldDB" id="A0AAE0X5T0"/>
<name>A0AAE0X5T0_9PEZI</name>
<protein>
    <submittedName>
        <fullName evidence="1">Uncharacterized protein</fullName>
    </submittedName>
</protein>
<evidence type="ECO:0000313" key="2">
    <source>
        <dbReference type="Proteomes" id="UP001270362"/>
    </source>
</evidence>
<accession>A0AAE0X5T0</accession>
<proteinExistence type="predicted"/>
<dbReference type="EMBL" id="JAULSO010000003">
    <property type="protein sequence ID" value="KAK3685464.1"/>
    <property type="molecule type" value="Genomic_DNA"/>
</dbReference>
<dbReference type="Proteomes" id="UP001270362">
    <property type="component" value="Unassembled WGS sequence"/>
</dbReference>
<reference evidence="1" key="2">
    <citation type="submission" date="2023-06" db="EMBL/GenBank/DDBJ databases">
        <authorList>
            <consortium name="Lawrence Berkeley National Laboratory"/>
            <person name="Haridas S."/>
            <person name="Hensen N."/>
            <person name="Bonometti L."/>
            <person name="Westerberg I."/>
            <person name="Brannstrom I.O."/>
            <person name="Guillou S."/>
            <person name="Cros-Aarteil S."/>
            <person name="Calhoun S."/>
            <person name="Kuo A."/>
            <person name="Mondo S."/>
            <person name="Pangilinan J."/>
            <person name="Riley R."/>
            <person name="Labutti K."/>
            <person name="Andreopoulos B."/>
            <person name="Lipzen A."/>
            <person name="Chen C."/>
            <person name="Yanf M."/>
            <person name="Daum C."/>
            <person name="Ng V."/>
            <person name="Clum A."/>
            <person name="Steindorff A."/>
            <person name="Ohm R."/>
            <person name="Martin F."/>
            <person name="Silar P."/>
            <person name="Natvig D."/>
            <person name="Lalanne C."/>
            <person name="Gautier V."/>
            <person name="Ament-Velasquez S.L."/>
            <person name="Kruys A."/>
            <person name="Hutchinson M.I."/>
            <person name="Powell A.J."/>
            <person name="Barry K."/>
            <person name="Miller A.N."/>
            <person name="Grigoriev I.V."/>
            <person name="Debuchy R."/>
            <person name="Gladieux P."/>
            <person name="Thoren M.H."/>
            <person name="Johannesson H."/>
        </authorList>
    </citation>
    <scope>NUCLEOTIDE SEQUENCE</scope>
    <source>
        <strain evidence="1">CBS 314.62</strain>
    </source>
</reference>
<evidence type="ECO:0000313" key="1">
    <source>
        <dbReference type="EMBL" id="KAK3685464.1"/>
    </source>
</evidence>
<keyword evidence="2" id="KW-1185">Reference proteome</keyword>
<comment type="caution">
    <text evidence="1">The sequence shown here is derived from an EMBL/GenBank/DDBJ whole genome shotgun (WGS) entry which is preliminary data.</text>
</comment>
<sequence length="214" mass="25087">MVERPLFRFVPCYNIHKTHEAQLKIRLAPATQAGGVFGQRWFASSRLLPQYGIRWTLLWPGDFSSASLRYTRQRCGFYSVASLTWSMAFRVIPPLVPTWYLERCFAFLTPTTPQPYFLHNDMQVTRQWRKKSTLRRRSTQPKYHPTCIHRGRLCLARGLFRITSENRRPPLRWRMVIHAASRQSQGSTTPRRLRQPNALQARVGIPYAYTAHPS</sequence>